<dbReference type="Pfam" id="PF00437">
    <property type="entry name" value="T2SSE"/>
    <property type="match status" value="1"/>
</dbReference>
<dbReference type="PANTHER" id="PTHR30486:SF6">
    <property type="entry name" value="TYPE IV PILUS RETRACTATION ATPASE PILT"/>
    <property type="match status" value="1"/>
</dbReference>
<gene>
    <name evidence="3" type="ORF">QP029_05115</name>
</gene>
<sequence length="380" mass="41167">MSTLMERVQRRLIDLPGAATDPAELARLIREEAGVISDVDVLALLRRLRHDSTGIGPLEQILSLDGVTDIVVNAPDRVFFDRGHGLERADLTFTDDAEVRQLATRLAVSCGRRLDDAQPFADGRLTRDDGSIIRVHALLSPPAERGTCLSLRVLRQAATTLTELADRETVSPEIADLLRGIIHQRRAFLVVGGTGTGKTTMLAALLAEVDHRERIVCIEDTAELHPPHPHVVTLVSRARNIEGSGEITMSTLLRQALRMRPDRIVVGEIRGPEVVDLLTALNTGHDGGAGTVHANSLEEVPARMEALAALGGLDRHALATQLSAAVDVVIVMRRDPTGRRHIHQIGELSGHPVTARAVWDADHGPLAGFDEFAAAHRRPA</sequence>
<dbReference type="InterPro" id="IPR001482">
    <property type="entry name" value="T2SS/T4SS_dom"/>
</dbReference>
<dbReference type="InterPro" id="IPR027417">
    <property type="entry name" value="P-loop_NTPase"/>
</dbReference>
<evidence type="ECO:0000259" key="2">
    <source>
        <dbReference type="Pfam" id="PF00437"/>
    </source>
</evidence>
<dbReference type="Gene3D" id="3.30.450.380">
    <property type="match status" value="1"/>
</dbReference>
<dbReference type="NCBIfam" id="TIGR03819">
    <property type="entry name" value="heli_sec_ATPase"/>
    <property type="match status" value="1"/>
</dbReference>
<comment type="similarity">
    <text evidence="1">Belongs to the GSP E family.</text>
</comment>
<dbReference type="SUPFAM" id="SSF52540">
    <property type="entry name" value="P-loop containing nucleoside triphosphate hydrolases"/>
    <property type="match status" value="1"/>
</dbReference>
<proteinExistence type="inferred from homology"/>
<protein>
    <submittedName>
        <fullName evidence="3">TadA family conjugal transfer-associated ATPase</fullName>
    </submittedName>
</protein>
<name>A0ABY8VQW8_9CORY</name>
<feature type="domain" description="Bacterial type II secretion system protein E" evidence="2">
    <location>
        <begin position="54"/>
        <end position="331"/>
    </location>
</feature>
<keyword evidence="4" id="KW-1185">Reference proteome</keyword>
<dbReference type="CDD" id="cd01130">
    <property type="entry name" value="VirB11-like_ATPase"/>
    <property type="match status" value="1"/>
</dbReference>
<accession>A0ABY8VQW8</accession>
<dbReference type="InterPro" id="IPR050921">
    <property type="entry name" value="T4SS_GSP_E_ATPase"/>
</dbReference>
<dbReference type="EMBL" id="CP126970">
    <property type="protein sequence ID" value="WIM71170.1"/>
    <property type="molecule type" value="Genomic_DNA"/>
</dbReference>
<dbReference type="Proteomes" id="UP001238805">
    <property type="component" value="Chromosome"/>
</dbReference>
<evidence type="ECO:0000256" key="1">
    <source>
        <dbReference type="ARBA" id="ARBA00006611"/>
    </source>
</evidence>
<dbReference type="Gene3D" id="3.40.50.300">
    <property type="entry name" value="P-loop containing nucleotide triphosphate hydrolases"/>
    <property type="match status" value="1"/>
</dbReference>
<organism evidence="3 4">
    <name type="scientific">Corynebacterium suedekumii</name>
    <dbReference type="NCBI Taxonomy" id="3049801"/>
    <lineage>
        <taxon>Bacteria</taxon>
        <taxon>Bacillati</taxon>
        <taxon>Actinomycetota</taxon>
        <taxon>Actinomycetes</taxon>
        <taxon>Mycobacteriales</taxon>
        <taxon>Corynebacteriaceae</taxon>
        <taxon>Corynebacterium</taxon>
    </lineage>
</organism>
<dbReference type="PANTHER" id="PTHR30486">
    <property type="entry name" value="TWITCHING MOTILITY PROTEIN PILT"/>
    <property type="match status" value="1"/>
</dbReference>
<evidence type="ECO:0000313" key="3">
    <source>
        <dbReference type="EMBL" id="WIM71170.1"/>
    </source>
</evidence>
<evidence type="ECO:0000313" key="4">
    <source>
        <dbReference type="Proteomes" id="UP001238805"/>
    </source>
</evidence>
<dbReference type="RefSeq" id="WP_284875743.1">
    <property type="nucleotide sequence ID" value="NZ_CP126970.1"/>
</dbReference>
<dbReference type="InterPro" id="IPR022399">
    <property type="entry name" value="TadA-like_ATPase"/>
</dbReference>
<reference evidence="3 4" key="1">
    <citation type="submission" date="2023-05" db="EMBL/GenBank/DDBJ databases">
        <title>Corynebacterium suedekumii sp. nov. and Corynebacterium breve sp. nov. isolated from raw cow's milk.</title>
        <authorList>
            <person name="Baer M.K."/>
            <person name="Mehl L."/>
            <person name="Hellmuth R."/>
            <person name="Marke G."/>
            <person name="Lipski A."/>
        </authorList>
    </citation>
    <scope>NUCLEOTIDE SEQUENCE [LARGE SCALE GENOMIC DNA]</scope>
    <source>
        <strain evidence="3 4">LM112</strain>
    </source>
</reference>